<proteinExistence type="predicted"/>
<gene>
    <name evidence="2" type="ORF">A464_353</name>
</gene>
<reference evidence="2 3" key="1">
    <citation type="submission" date="2013-07" db="EMBL/GenBank/DDBJ databases">
        <title>Genome sequence of Salmonella bongori N268-08 - a rare clinical isolate.</title>
        <authorList>
            <person name="Marti R."/>
            <person name="Hagens S."/>
            <person name="Loessner M.J."/>
            <person name="Klumpp J."/>
        </authorList>
    </citation>
    <scope>NUCLEOTIDE SEQUENCE [LARGE SCALE GENOMIC DNA]</scope>
    <source>
        <strain evidence="2 3">N268-08</strain>
    </source>
</reference>
<dbReference type="HOGENOM" id="CLU_3316522_0_0_6"/>
<evidence type="ECO:0000256" key="1">
    <source>
        <dbReference type="SAM" id="MobiDB-lite"/>
    </source>
</evidence>
<dbReference type="Proteomes" id="UP000015042">
    <property type="component" value="Chromosome"/>
</dbReference>
<dbReference type="EMBL" id="CP006608">
    <property type="protein sequence ID" value="AGR57539.1"/>
    <property type="molecule type" value="Genomic_DNA"/>
</dbReference>
<evidence type="ECO:0000313" key="3">
    <source>
        <dbReference type="Proteomes" id="UP000015042"/>
    </source>
</evidence>
<dbReference type="AlphaFoldDB" id="S5MSD9"/>
<organism evidence="2 3">
    <name type="scientific">Salmonella bongori N268-08</name>
    <dbReference type="NCBI Taxonomy" id="1197719"/>
    <lineage>
        <taxon>Bacteria</taxon>
        <taxon>Pseudomonadati</taxon>
        <taxon>Pseudomonadota</taxon>
        <taxon>Gammaproteobacteria</taxon>
        <taxon>Enterobacterales</taxon>
        <taxon>Enterobacteriaceae</taxon>
        <taxon>Salmonella</taxon>
    </lineage>
</organism>
<accession>S5MSD9</accession>
<protein>
    <submittedName>
        <fullName evidence="2">Uncharacterized protein</fullName>
    </submittedName>
</protein>
<evidence type="ECO:0000313" key="2">
    <source>
        <dbReference type="EMBL" id="AGR57539.1"/>
    </source>
</evidence>
<name>S5MSD9_SALBN</name>
<feature type="region of interest" description="Disordered" evidence="1">
    <location>
        <begin position="1"/>
        <end position="20"/>
    </location>
</feature>
<sequence length="39" mass="4634">MPVRGVEDAHNGSMQKKRERDYTRHLLSFWPQFIVCTLS</sequence>
<dbReference type="KEGG" id="sbz:A464_353"/>